<protein>
    <recommendedName>
        <fullName evidence="3">prolyl oligopeptidase</fullName>
        <ecNumber evidence="3">3.4.21.26</ecNumber>
    </recommendedName>
</protein>
<dbReference type="InterPro" id="IPR023302">
    <property type="entry name" value="Pept_S9A_N"/>
</dbReference>
<dbReference type="Proteomes" id="UP000484076">
    <property type="component" value="Unassembled WGS sequence"/>
</dbReference>
<organism evidence="9 10">
    <name type="scientific">Fertoeibacter niger</name>
    <dbReference type="NCBI Taxonomy" id="2656921"/>
    <lineage>
        <taxon>Bacteria</taxon>
        <taxon>Pseudomonadati</taxon>
        <taxon>Pseudomonadota</taxon>
        <taxon>Alphaproteobacteria</taxon>
        <taxon>Rhodobacterales</taxon>
        <taxon>Paracoccaceae</taxon>
        <taxon>Fertoeibacter</taxon>
    </lineage>
</organism>
<evidence type="ECO:0000259" key="7">
    <source>
        <dbReference type="Pfam" id="PF00326"/>
    </source>
</evidence>
<dbReference type="PRINTS" id="PR00862">
    <property type="entry name" value="PROLIGOPTASE"/>
</dbReference>
<dbReference type="FunFam" id="3.40.50.1820:FF:000005">
    <property type="entry name" value="Prolyl endopeptidase"/>
    <property type="match status" value="1"/>
</dbReference>
<dbReference type="EC" id="3.4.21.26" evidence="3"/>
<comment type="catalytic activity">
    <reaction evidence="1">
        <text>Hydrolysis of Pro-|-Xaa &gt;&gt; Ala-|-Xaa in oligopeptides.</text>
        <dbReference type="EC" id="3.4.21.26"/>
    </reaction>
</comment>
<keyword evidence="4" id="KW-0645">Protease</keyword>
<dbReference type="EMBL" id="WHUT02000006">
    <property type="protein sequence ID" value="NUB44987.1"/>
    <property type="molecule type" value="Genomic_DNA"/>
</dbReference>
<evidence type="ECO:0000313" key="9">
    <source>
        <dbReference type="EMBL" id="NUB44987.1"/>
    </source>
</evidence>
<proteinExistence type="inferred from homology"/>
<dbReference type="Gene3D" id="3.40.50.1820">
    <property type="entry name" value="alpha/beta hydrolase"/>
    <property type="match status" value="1"/>
</dbReference>
<dbReference type="PANTHER" id="PTHR42881">
    <property type="entry name" value="PROLYL ENDOPEPTIDASE"/>
    <property type="match status" value="1"/>
</dbReference>
<evidence type="ECO:0000256" key="3">
    <source>
        <dbReference type="ARBA" id="ARBA00011897"/>
    </source>
</evidence>
<dbReference type="Pfam" id="PF00326">
    <property type="entry name" value="Peptidase_S9"/>
    <property type="match status" value="1"/>
</dbReference>
<sequence length="687" mass="74635">MTYPDTRQDAIVEDHFGVTVPDPFRWLENDPRQDTEVATWIEAQNAASAPYLAALDGRDVFRDRLTAHFNHETALPPAKRNGKYFFIRNSGMDDQPRLILRDGVDGPDRVLIDPNTWSADGTTALAEWAPSSDGGHVAYAVQVGGTDWRTIRVMDTATSTILDDEIEWARFTNIAWAADGAGFYYSRFPEPAADAGFDAPIDGHAIYFHRLGTPQAEDRLIHAPTPGLPLLHTVDVTSDGRYIIIYTSALTGGAQVTVIDTNDADLSPVTLVESYDDSWVLLGNIGPHMIWATQKDAPRGKVVTINLDAAAPQFTDLIAEKPDAVLREGSAIVAGDRIVLSYMVDAQSRVERYTLDGTFEGLVDLPGPGTTGAFQGQPGDDEAFFAFTSYDAPLTIHRLEVGANRSSVWAAPNVDIDLDRIIVEPHIYTSKDGARVPLFVMRRKDVTGPAPTMLYAYGGFAISIVPHYSPAAIAWVEQGGVYAVANIRGGGEYGSAWHHGGRRADKQNSFDDFIAAGEYLKASGITSADGLAIHGESNGGLLVGAVVNQRPDLFAAALPGVGVLDMLRFERFTSGSMWVQEFGDPKVEADFQTLHAYSPLHTIRDGASYPAILATTADTDNRVVPSHSFKYVAALQSADLGPHPHLLRVETRAGHGAGKPMRMVVDEFADRWAFAARWTGLKVSMPD</sequence>
<evidence type="ECO:0000256" key="5">
    <source>
        <dbReference type="ARBA" id="ARBA00022801"/>
    </source>
</evidence>
<evidence type="ECO:0000256" key="6">
    <source>
        <dbReference type="ARBA" id="ARBA00022825"/>
    </source>
</evidence>
<dbReference type="SUPFAM" id="SSF53474">
    <property type="entry name" value="alpha/beta-Hydrolases"/>
    <property type="match status" value="1"/>
</dbReference>
<dbReference type="Pfam" id="PF02897">
    <property type="entry name" value="Peptidase_S9_N"/>
    <property type="match status" value="1"/>
</dbReference>
<dbReference type="GO" id="GO:0005829">
    <property type="term" value="C:cytosol"/>
    <property type="evidence" value="ECO:0007669"/>
    <property type="project" value="TreeGrafter"/>
</dbReference>
<dbReference type="InterPro" id="IPR001375">
    <property type="entry name" value="Peptidase_S9_cat"/>
</dbReference>
<dbReference type="GO" id="GO:0070012">
    <property type="term" value="F:oligopeptidase activity"/>
    <property type="evidence" value="ECO:0007669"/>
    <property type="project" value="TreeGrafter"/>
</dbReference>
<comment type="similarity">
    <text evidence="2">Belongs to the peptidase S9A family.</text>
</comment>
<dbReference type="GO" id="GO:0004252">
    <property type="term" value="F:serine-type endopeptidase activity"/>
    <property type="evidence" value="ECO:0007669"/>
    <property type="project" value="UniProtKB-EC"/>
</dbReference>
<dbReference type="SUPFAM" id="SSF50993">
    <property type="entry name" value="Peptidase/esterase 'gauge' domain"/>
    <property type="match status" value="1"/>
</dbReference>
<evidence type="ECO:0000256" key="2">
    <source>
        <dbReference type="ARBA" id="ARBA00005228"/>
    </source>
</evidence>
<dbReference type="InterPro" id="IPR002470">
    <property type="entry name" value="Peptidase_S9A"/>
</dbReference>
<evidence type="ECO:0000313" key="10">
    <source>
        <dbReference type="Proteomes" id="UP000484076"/>
    </source>
</evidence>
<dbReference type="GO" id="GO:0006508">
    <property type="term" value="P:proteolysis"/>
    <property type="evidence" value="ECO:0007669"/>
    <property type="project" value="UniProtKB-KW"/>
</dbReference>
<keyword evidence="10" id="KW-1185">Reference proteome</keyword>
<dbReference type="PANTHER" id="PTHR42881:SF2">
    <property type="entry name" value="PROLYL ENDOPEPTIDASE"/>
    <property type="match status" value="1"/>
</dbReference>
<keyword evidence="5" id="KW-0378">Hydrolase</keyword>
<dbReference type="RefSeq" id="WP_152825452.1">
    <property type="nucleotide sequence ID" value="NZ_WHUT02000006.1"/>
</dbReference>
<dbReference type="InterPro" id="IPR029058">
    <property type="entry name" value="AB_hydrolase_fold"/>
</dbReference>
<feature type="domain" description="Peptidase S9A N-terminal" evidence="8">
    <location>
        <begin position="4"/>
        <end position="410"/>
    </location>
</feature>
<evidence type="ECO:0000256" key="1">
    <source>
        <dbReference type="ARBA" id="ARBA00001070"/>
    </source>
</evidence>
<feature type="domain" description="Peptidase S9 prolyl oligopeptidase catalytic" evidence="7">
    <location>
        <begin position="467"/>
        <end position="680"/>
    </location>
</feature>
<evidence type="ECO:0000259" key="8">
    <source>
        <dbReference type="Pfam" id="PF02897"/>
    </source>
</evidence>
<dbReference type="InterPro" id="IPR051167">
    <property type="entry name" value="Prolyl_oligopep/macrocyclase"/>
</dbReference>
<evidence type="ECO:0000256" key="4">
    <source>
        <dbReference type="ARBA" id="ARBA00022670"/>
    </source>
</evidence>
<accession>A0A8X8H2G7</accession>
<dbReference type="PROSITE" id="PS00708">
    <property type="entry name" value="PRO_ENDOPEP_SER"/>
    <property type="match status" value="1"/>
</dbReference>
<gene>
    <name evidence="9" type="ORF">GEU84_011365</name>
</gene>
<comment type="caution">
    <text evidence="9">The sequence shown here is derived from an EMBL/GenBank/DDBJ whole genome shotgun (WGS) entry which is preliminary data.</text>
</comment>
<dbReference type="InterPro" id="IPR002471">
    <property type="entry name" value="Pept_S9_AS"/>
</dbReference>
<name>A0A8X8H2G7_9RHOB</name>
<reference evidence="9" key="1">
    <citation type="submission" date="2020-05" db="EMBL/GenBank/DDBJ databases">
        <title>Fertoebacter nigrum gen. nov., sp. nov., a new member of the family Rhodobacteraceae.</title>
        <authorList>
            <person name="Szuroczki S."/>
            <person name="Abbaszade G."/>
            <person name="Buni D."/>
            <person name="Schumann P."/>
            <person name="Toth E."/>
        </authorList>
    </citation>
    <scope>NUCLEOTIDE SEQUENCE</scope>
    <source>
        <strain evidence="9">RG-N-1a</strain>
    </source>
</reference>
<keyword evidence="6" id="KW-0720">Serine protease</keyword>
<dbReference type="Gene3D" id="2.130.10.120">
    <property type="entry name" value="Prolyl oligopeptidase, N-terminal domain"/>
    <property type="match status" value="1"/>
</dbReference>
<dbReference type="AlphaFoldDB" id="A0A8X8H2G7"/>